<reference evidence="7 8" key="1">
    <citation type="submission" date="2024-05" db="EMBL/GenBank/DDBJ databases">
        <authorList>
            <person name="Wallberg A."/>
        </authorList>
    </citation>
    <scope>NUCLEOTIDE SEQUENCE [LARGE SCALE GENOMIC DNA]</scope>
</reference>
<feature type="non-terminal residue" evidence="7">
    <location>
        <position position="1"/>
    </location>
</feature>
<dbReference type="InterPro" id="IPR036259">
    <property type="entry name" value="MFS_trans_sf"/>
</dbReference>
<dbReference type="InterPro" id="IPR020846">
    <property type="entry name" value="MFS_dom"/>
</dbReference>
<proteinExistence type="predicted"/>
<keyword evidence="4 5" id="KW-0472">Membrane</keyword>
<comment type="caution">
    <text evidence="7">The sequence shown here is derived from an EMBL/GenBank/DDBJ whole genome shotgun (WGS) entry which is preliminary data.</text>
</comment>
<sequence>FVGSWVAGWTNAKYGRRFSLFMVAADYFFSWIGMAVAPSSTIFLLIRFFNGFGCGSSMVTVITYVVELSDQDVRGMMLTIPQISQMAGQLAAAILGYYVRYYYVSLIAALFPAIMLIFCFFLPETPSNLILK</sequence>
<dbReference type="GO" id="GO:0022857">
    <property type="term" value="F:transmembrane transporter activity"/>
    <property type="evidence" value="ECO:0007669"/>
    <property type="project" value="InterPro"/>
</dbReference>
<evidence type="ECO:0000256" key="2">
    <source>
        <dbReference type="ARBA" id="ARBA00022692"/>
    </source>
</evidence>
<feature type="domain" description="Major facilitator superfamily (MFS) profile" evidence="6">
    <location>
        <begin position="1"/>
        <end position="132"/>
    </location>
</feature>
<dbReference type="PANTHER" id="PTHR48021">
    <property type="match status" value="1"/>
</dbReference>
<dbReference type="Gene3D" id="1.20.1250.20">
    <property type="entry name" value="MFS general substrate transporter like domains"/>
    <property type="match status" value="1"/>
</dbReference>
<dbReference type="InterPro" id="IPR005828">
    <property type="entry name" value="MFS_sugar_transport-like"/>
</dbReference>
<accession>A0AAV2SE07</accession>
<dbReference type="InterPro" id="IPR050549">
    <property type="entry name" value="MFS_Trehalose_Transporter"/>
</dbReference>
<dbReference type="PANTHER" id="PTHR48021:SF1">
    <property type="entry name" value="GH07001P-RELATED"/>
    <property type="match status" value="1"/>
</dbReference>
<evidence type="ECO:0000256" key="4">
    <source>
        <dbReference type="ARBA" id="ARBA00023136"/>
    </source>
</evidence>
<feature type="transmembrane region" description="Helical" evidence="5">
    <location>
        <begin position="101"/>
        <end position="122"/>
    </location>
</feature>
<protein>
    <recommendedName>
        <fullName evidence="6">Major facilitator superfamily (MFS) profile domain-containing protein</fullName>
    </recommendedName>
</protein>
<dbReference type="Proteomes" id="UP001497623">
    <property type="component" value="Unassembled WGS sequence"/>
</dbReference>
<dbReference type="GO" id="GO:0016020">
    <property type="term" value="C:membrane"/>
    <property type="evidence" value="ECO:0007669"/>
    <property type="project" value="UniProtKB-SubCell"/>
</dbReference>
<dbReference type="Pfam" id="PF00083">
    <property type="entry name" value="Sugar_tr"/>
    <property type="match status" value="1"/>
</dbReference>
<dbReference type="SUPFAM" id="SSF103473">
    <property type="entry name" value="MFS general substrate transporter"/>
    <property type="match status" value="1"/>
</dbReference>
<keyword evidence="3 5" id="KW-1133">Transmembrane helix</keyword>
<keyword evidence="8" id="KW-1185">Reference proteome</keyword>
<evidence type="ECO:0000313" key="8">
    <source>
        <dbReference type="Proteomes" id="UP001497623"/>
    </source>
</evidence>
<keyword evidence="2 5" id="KW-0812">Transmembrane</keyword>
<dbReference type="PROSITE" id="PS00217">
    <property type="entry name" value="SUGAR_TRANSPORT_2"/>
    <property type="match status" value="1"/>
</dbReference>
<evidence type="ECO:0000256" key="1">
    <source>
        <dbReference type="ARBA" id="ARBA00004141"/>
    </source>
</evidence>
<feature type="non-terminal residue" evidence="7">
    <location>
        <position position="132"/>
    </location>
</feature>
<dbReference type="EMBL" id="CAXKWB010057425">
    <property type="protein sequence ID" value="CAL4179461.1"/>
    <property type="molecule type" value="Genomic_DNA"/>
</dbReference>
<dbReference type="AlphaFoldDB" id="A0AAV2SE07"/>
<evidence type="ECO:0000259" key="6">
    <source>
        <dbReference type="PROSITE" id="PS50850"/>
    </source>
</evidence>
<dbReference type="InterPro" id="IPR005829">
    <property type="entry name" value="Sugar_transporter_CS"/>
</dbReference>
<name>A0AAV2SE07_MEGNR</name>
<evidence type="ECO:0000256" key="3">
    <source>
        <dbReference type="ARBA" id="ARBA00022989"/>
    </source>
</evidence>
<organism evidence="7 8">
    <name type="scientific">Meganyctiphanes norvegica</name>
    <name type="common">Northern krill</name>
    <name type="synonym">Thysanopoda norvegica</name>
    <dbReference type="NCBI Taxonomy" id="48144"/>
    <lineage>
        <taxon>Eukaryota</taxon>
        <taxon>Metazoa</taxon>
        <taxon>Ecdysozoa</taxon>
        <taxon>Arthropoda</taxon>
        <taxon>Crustacea</taxon>
        <taxon>Multicrustacea</taxon>
        <taxon>Malacostraca</taxon>
        <taxon>Eumalacostraca</taxon>
        <taxon>Eucarida</taxon>
        <taxon>Euphausiacea</taxon>
        <taxon>Euphausiidae</taxon>
        <taxon>Meganyctiphanes</taxon>
    </lineage>
</organism>
<comment type="subcellular location">
    <subcellularLocation>
        <location evidence="1">Membrane</location>
        <topology evidence="1">Multi-pass membrane protein</topology>
    </subcellularLocation>
</comment>
<evidence type="ECO:0000256" key="5">
    <source>
        <dbReference type="SAM" id="Phobius"/>
    </source>
</evidence>
<gene>
    <name evidence="7" type="ORF">MNOR_LOCUS35175</name>
</gene>
<dbReference type="PROSITE" id="PS50850">
    <property type="entry name" value="MFS"/>
    <property type="match status" value="1"/>
</dbReference>
<evidence type="ECO:0000313" key="7">
    <source>
        <dbReference type="EMBL" id="CAL4179461.1"/>
    </source>
</evidence>